<evidence type="ECO:0000313" key="3">
    <source>
        <dbReference type="Proteomes" id="UP000828390"/>
    </source>
</evidence>
<dbReference type="GO" id="GO:0006357">
    <property type="term" value="P:regulation of transcription by RNA polymerase II"/>
    <property type="evidence" value="ECO:0007669"/>
    <property type="project" value="TreeGrafter"/>
</dbReference>
<dbReference type="PANTHER" id="PTHR46167:SF1">
    <property type="entry name" value="N-LYSINE METHYLTRANSFERASE KMT5A"/>
    <property type="match status" value="1"/>
</dbReference>
<dbReference type="InterPro" id="IPR001214">
    <property type="entry name" value="SET_dom"/>
</dbReference>
<organism evidence="2 3">
    <name type="scientific">Dreissena polymorpha</name>
    <name type="common">Zebra mussel</name>
    <name type="synonym">Mytilus polymorpha</name>
    <dbReference type="NCBI Taxonomy" id="45954"/>
    <lineage>
        <taxon>Eukaryota</taxon>
        <taxon>Metazoa</taxon>
        <taxon>Spiralia</taxon>
        <taxon>Lophotrochozoa</taxon>
        <taxon>Mollusca</taxon>
        <taxon>Bivalvia</taxon>
        <taxon>Autobranchia</taxon>
        <taxon>Heteroconchia</taxon>
        <taxon>Euheterodonta</taxon>
        <taxon>Imparidentia</taxon>
        <taxon>Neoheterodontei</taxon>
        <taxon>Myida</taxon>
        <taxon>Dreissenoidea</taxon>
        <taxon>Dreissenidae</taxon>
        <taxon>Dreissena</taxon>
    </lineage>
</organism>
<dbReference type="Pfam" id="PF00856">
    <property type="entry name" value="SET"/>
    <property type="match status" value="1"/>
</dbReference>
<dbReference type="Gene3D" id="2.170.270.10">
    <property type="entry name" value="SET domain"/>
    <property type="match status" value="1"/>
</dbReference>
<dbReference type="GO" id="GO:0043516">
    <property type="term" value="P:regulation of DNA damage response, signal transduction by p53 class mediator"/>
    <property type="evidence" value="ECO:0007669"/>
    <property type="project" value="TreeGrafter"/>
</dbReference>
<evidence type="ECO:0000259" key="1">
    <source>
        <dbReference type="Pfam" id="PF00856"/>
    </source>
</evidence>
<dbReference type="GO" id="GO:0042799">
    <property type="term" value="F:histone H4K20 methyltransferase activity"/>
    <property type="evidence" value="ECO:0007669"/>
    <property type="project" value="TreeGrafter"/>
</dbReference>
<comment type="caution">
    <text evidence="2">The sequence shown here is derived from an EMBL/GenBank/DDBJ whole genome shotgun (WGS) entry which is preliminary data.</text>
</comment>
<dbReference type="SUPFAM" id="SSF82199">
    <property type="entry name" value="SET domain"/>
    <property type="match status" value="1"/>
</dbReference>
<name>A0A9D4L2B1_DREPO</name>
<dbReference type="InterPro" id="IPR046341">
    <property type="entry name" value="SET_dom_sf"/>
</dbReference>
<sequence length="174" mass="20015">MVIGLLVNERKRQNVPYKDLIAPTLTAEDLVRNKYAVKLKESLLQSKFRSMKKTYQRSSLNPEDETLRALIKEQSWPYVCLRSTANKGQGVFANSFIKEGQVVCNYHSHTISSEEGEKRMRSTDSMATNYMLFLKQGKICIDAANQCSCHSRAEFMKTYGRHINNLAKMWNVKP</sequence>
<keyword evidence="3" id="KW-1185">Reference proteome</keyword>
<dbReference type="AlphaFoldDB" id="A0A9D4L2B1"/>
<dbReference type="Proteomes" id="UP000828390">
    <property type="component" value="Unassembled WGS sequence"/>
</dbReference>
<feature type="domain" description="SET" evidence="1">
    <location>
        <begin position="88"/>
        <end position="164"/>
    </location>
</feature>
<dbReference type="EMBL" id="JAIWYP010000003">
    <property type="protein sequence ID" value="KAH3850180.1"/>
    <property type="molecule type" value="Genomic_DNA"/>
</dbReference>
<dbReference type="InterPro" id="IPR051760">
    <property type="entry name" value="KMT5A"/>
</dbReference>
<reference evidence="2" key="1">
    <citation type="journal article" date="2019" name="bioRxiv">
        <title>The Genome of the Zebra Mussel, Dreissena polymorpha: A Resource for Invasive Species Research.</title>
        <authorList>
            <person name="McCartney M.A."/>
            <person name="Auch B."/>
            <person name="Kono T."/>
            <person name="Mallez S."/>
            <person name="Zhang Y."/>
            <person name="Obille A."/>
            <person name="Becker A."/>
            <person name="Abrahante J.E."/>
            <person name="Garbe J."/>
            <person name="Badalamenti J.P."/>
            <person name="Herman A."/>
            <person name="Mangelson H."/>
            <person name="Liachko I."/>
            <person name="Sullivan S."/>
            <person name="Sone E.D."/>
            <person name="Koren S."/>
            <person name="Silverstein K.A.T."/>
            <person name="Beckman K.B."/>
            <person name="Gohl D.M."/>
        </authorList>
    </citation>
    <scope>NUCLEOTIDE SEQUENCE</scope>
    <source>
        <strain evidence="2">Duluth1</strain>
        <tissue evidence="2">Whole animal</tissue>
    </source>
</reference>
<gene>
    <name evidence="2" type="ORF">DPMN_092586</name>
</gene>
<dbReference type="GO" id="GO:0005634">
    <property type="term" value="C:nucleus"/>
    <property type="evidence" value="ECO:0007669"/>
    <property type="project" value="TreeGrafter"/>
</dbReference>
<reference evidence="2" key="2">
    <citation type="submission" date="2020-11" db="EMBL/GenBank/DDBJ databases">
        <authorList>
            <person name="McCartney M.A."/>
            <person name="Auch B."/>
            <person name="Kono T."/>
            <person name="Mallez S."/>
            <person name="Becker A."/>
            <person name="Gohl D.M."/>
            <person name="Silverstein K.A.T."/>
            <person name="Koren S."/>
            <person name="Bechman K.B."/>
            <person name="Herman A."/>
            <person name="Abrahante J.E."/>
            <person name="Garbe J."/>
        </authorList>
    </citation>
    <scope>NUCLEOTIDE SEQUENCE</scope>
    <source>
        <strain evidence="2">Duluth1</strain>
        <tissue evidence="2">Whole animal</tissue>
    </source>
</reference>
<dbReference type="PANTHER" id="PTHR46167">
    <property type="entry name" value="N-LYSINE METHYLTRANSFERASE KMT5A"/>
    <property type="match status" value="1"/>
</dbReference>
<evidence type="ECO:0000313" key="2">
    <source>
        <dbReference type="EMBL" id="KAH3850180.1"/>
    </source>
</evidence>
<proteinExistence type="predicted"/>
<protein>
    <recommendedName>
        <fullName evidence="1">SET domain-containing protein</fullName>
    </recommendedName>
</protein>
<dbReference type="GO" id="GO:0005700">
    <property type="term" value="C:polytene chromosome"/>
    <property type="evidence" value="ECO:0007669"/>
    <property type="project" value="TreeGrafter"/>
</dbReference>
<accession>A0A9D4L2B1</accession>